<organism evidence="1 2">
    <name type="scientific">Palleniella muris</name>
    <dbReference type="NCBI Taxonomy" id="3038145"/>
    <lineage>
        <taxon>Bacteria</taxon>
        <taxon>Pseudomonadati</taxon>
        <taxon>Bacteroidota</taxon>
        <taxon>Bacteroidia</taxon>
        <taxon>Bacteroidales</taxon>
        <taxon>Prevotellaceae</taxon>
        <taxon>Palleniella</taxon>
    </lineage>
</organism>
<protein>
    <submittedName>
        <fullName evidence="1">DUF3822 family protein</fullName>
    </submittedName>
</protein>
<gene>
    <name evidence="1" type="ORF">E5358_09215</name>
</gene>
<evidence type="ECO:0000313" key="2">
    <source>
        <dbReference type="Proteomes" id="UP000308886"/>
    </source>
</evidence>
<dbReference type="Proteomes" id="UP000308886">
    <property type="component" value="Unassembled WGS sequence"/>
</dbReference>
<sequence length="265" mass="30357">MKQPRTIIRIGQQSLAFMSPEGTYEPYTVKSGMSMAANLREAFRDSETLTNAGDRVQVLIDANILLIPMEEYDESLTEIFYNHTFPESTTANGLNISSGRAIVSHVMPELNCVAVFAMNKDLKMVISDHFSDVRIAPLLAPVWQHLHQRSYVGQTKKLFAYFHDRRLAVFGFNKNRFRFMNEFRATSVTDAAYFILYVWQQLAMNNKKDELYIVGDMQEPDALREELRKYVSNVFPINPSAEFNRAPVTKIPNVAYDIVTFSMNA</sequence>
<comment type="caution">
    <text evidence="1">The sequence shown here is derived from an EMBL/GenBank/DDBJ whole genome shotgun (WGS) entry which is preliminary data.</text>
</comment>
<accession>A0AC61QP58</accession>
<name>A0AC61QP58_9BACT</name>
<proteinExistence type="predicted"/>
<keyword evidence="2" id="KW-1185">Reference proteome</keyword>
<reference evidence="1" key="1">
    <citation type="submission" date="2019-04" db="EMBL/GenBank/DDBJ databases">
        <title>Microbes associate with the intestines of laboratory mice.</title>
        <authorList>
            <person name="Navarre W."/>
            <person name="Wong E."/>
            <person name="Huang K."/>
            <person name="Tropini C."/>
            <person name="Ng K."/>
            <person name="Yu B."/>
        </authorList>
    </citation>
    <scope>NUCLEOTIDE SEQUENCE</scope>
    <source>
        <strain evidence="1">NM73_A23</strain>
    </source>
</reference>
<dbReference type="EMBL" id="SRZC01000014">
    <property type="protein sequence ID" value="TGX81701.1"/>
    <property type="molecule type" value="Genomic_DNA"/>
</dbReference>
<evidence type="ECO:0000313" key="1">
    <source>
        <dbReference type="EMBL" id="TGX81701.1"/>
    </source>
</evidence>